<dbReference type="InterPro" id="IPR021145">
    <property type="entry name" value="Portal_protein_SPP1_Gp6-like"/>
</dbReference>
<dbReference type="RefSeq" id="WP_275667567.1">
    <property type="nucleotide sequence ID" value="NZ_BJDT01000003.1"/>
</dbReference>
<name>A0ABW1RTJ0_9LACO</name>
<organism evidence="1 2">
    <name type="scientific">Weissella sagaensis</name>
    <dbReference type="NCBI Taxonomy" id="2559928"/>
    <lineage>
        <taxon>Bacteria</taxon>
        <taxon>Bacillati</taxon>
        <taxon>Bacillota</taxon>
        <taxon>Bacilli</taxon>
        <taxon>Lactobacillales</taxon>
        <taxon>Lactobacillaceae</taxon>
        <taxon>Weissella</taxon>
    </lineage>
</organism>
<keyword evidence="2" id="KW-1185">Reference proteome</keyword>
<dbReference type="EMBL" id="JBHSSG010000011">
    <property type="protein sequence ID" value="MFC6178734.1"/>
    <property type="molecule type" value="Genomic_DNA"/>
</dbReference>
<evidence type="ECO:0000313" key="1">
    <source>
        <dbReference type="EMBL" id="MFC6178734.1"/>
    </source>
</evidence>
<proteinExistence type="predicted"/>
<comment type="caution">
    <text evidence="1">The sequence shown here is derived from an EMBL/GenBank/DDBJ whole genome shotgun (WGS) entry which is preliminary data.</text>
</comment>
<protein>
    <submittedName>
        <fullName evidence="1">Phage portal protein</fullName>
    </submittedName>
</protein>
<evidence type="ECO:0000313" key="2">
    <source>
        <dbReference type="Proteomes" id="UP001596158"/>
    </source>
</evidence>
<accession>A0ABW1RTJ0</accession>
<dbReference type="Pfam" id="PF05133">
    <property type="entry name" value="SPP1_portal"/>
    <property type="match status" value="1"/>
</dbReference>
<sequence>MFRSNVSSVDSDRPVDIDFINKSDADLIQEHFLDRAIDAIYTKSNVANFNDDVFGNASGTTLEFKLQSMSNTANMKERKFKLAFAIGATLPLDMTGELAKNFKVTFKMKLLLQRQC</sequence>
<reference evidence="2" key="1">
    <citation type="journal article" date="2019" name="Int. J. Syst. Evol. Microbiol.">
        <title>The Global Catalogue of Microorganisms (GCM) 10K type strain sequencing project: providing services to taxonomists for standard genome sequencing and annotation.</title>
        <authorList>
            <consortium name="The Broad Institute Genomics Platform"/>
            <consortium name="The Broad Institute Genome Sequencing Center for Infectious Disease"/>
            <person name="Wu L."/>
            <person name="Ma J."/>
        </authorList>
    </citation>
    <scope>NUCLEOTIDE SEQUENCE [LARGE SCALE GENOMIC DNA]</scope>
    <source>
        <strain evidence="2">CCM 8924</strain>
    </source>
</reference>
<dbReference type="Proteomes" id="UP001596158">
    <property type="component" value="Unassembled WGS sequence"/>
</dbReference>
<gene>
    <name evidence="1" type="ORF">ACFQGR_04985</name>
</gene>